<dbReference type="InterPro" id="IPR027417">
    <property type="entry name" value="P-loop_NTPase"/>
</dbReference>
<evidence type="ECO:0008006" key="3">
    <source>
        <dbReference type="Google" id="ProtNLM"/>
    </source>
</evidence>
<gene>
    <name evidence="1" type="ORF">ACFQGP_06660</name>
</gene>
<sequence length="235" mass="25609">MAQVVFITSNASGNGKTLTTAITAIAAHQFFQQRVLVLDTLNAASQLLHKLFPQTTTELAAGLTLLPTTVADLPAQIAAQRANYDYIFIDAPTAAGLANADNVVTLTAADAFALRTEQRLRRQIAPLPIHYVGTIQTAIFDQLDTVMPPKDIPTAELFNLPLANLGGFTDQYRRDGIDIDDEADEFAWAYFADLFNELTQRIAYVTAHGDLTDFTYTPKFVDDMGITAAGYGLTF</sequence>
<comment type="caution">
    <text evidence="1">The sequence shown here is derived from an EMBL/GenBank/DDBJ whole genome shotgun (WGS) entry which is preliminary data.</text>
</comment>
<name>A0ABW1RGJ9_9LACO</name>
<evidence type="ECO:0000313" key="1">
    <source>
        <dbReference type="EMBL" id="MFC6170259.1"/>
    </source>
</evidence>
<protein>
    <recommendedName>
        <fullName evidence="3">ParA family protein</fullName>
    </recommendedName>
</protein>
<evidence type="ECO:0000313" key="2">
    <source>
        <dbReference type="Proteomes" id="UP001596289"/>
    </source>
</evidence>
<accession>A0ABW1RGJ9</accession>
<dbReference type="Gene3D" id="3.40.50.300">
    <property type="entry name" value="P-loop containing nucleotide triphosphate hydrolases"/>
    <property type="match status" value="1"/>
</dbReference>
<organism evidence="1 2">
    <name type="scientific">Loigolactobacillus jiayinensis</name>
    <dbReference type="NCBI Taxonomy" id="2486016"/>
    <lineage>
        <taxon>Bacteria</taxon>
        <taxon>Bacillati</taxon>
        <taxon>Bacillota</taxon>
        <taxon>Bacilli</taxon>
        <taxon>Lactobacillales</taxon>
        <taxon>Lactobacillaceae</taxon>
        <taxon>Loigolactobacillus</taxon>
    </lineage>
</organism>
<dbReference type="RefSeq" id="WP_125552828.1">
    <property type="nucleotide sequence ID" value="NZ_JBHSSL010000036.1"/>
</dbReference>
<dbReference type="EMBL" id="JBHSSL010000036">
    <property type="protein sequence ID" value="MFC6170259.1"/>
    <property type="molecule type" value="Genomic_DNA"/>
</dbReference>
<reference evidence="2" key="1">
    <citation type="journal article" date="2019" name="Int. J. Syst. Evol. Microbiol.">
        <title>The Global Catalogue of Microorganisms (GCM) 10K type strain sequencing project: providing services to taxonomists for standard genome sequencing and annotation.</title>
        <authorList>
            <consortium name="The Broad Institute Genomics Platform"/>
            <consortium name="The Broad Institute Genome Sequencing Center for Infectious Disease"/>
            <person name="Wu L."/>
            <person name="Ma J."/>
        </authorList>
    </citation>
    <scope>NUCLEOTIDE SEQUENCE [LARGE SCALE GENOMIC DNA]</scope>
    <source>
        <strain evidence="2">CCM 8904</strain>
    </source>
</reference>
<keyword evidence="2" id="KW-1185">Reference proteome</keyword>
<dbReference type="SUPFAM" id="SSF52540">
    <property type="entry name" value="P-loop containing nucleoside triphosphate hydrolases"/>
    <property type="match status" value="1"/>
</dbReference>
<proteinExistence type="predicted"/>
<dbReference type="Proteomes" id="UP001596289">
    <property type="component" value="Unassembled WGS sequence"/>
</dbReference>